<dbReference type="Gene3D" id="1.10.10.10">
    <property type="entry name" value="Winged helix-like DNA-binding domain superfamily/Winged helix DNA-binding domain"/>
    <property type="match status" value="1"/>
</dbReference>
<dbReference type="GO" id="GO:0006313">
    <property type="term" value="P:DNA transposition"/>
    <property type="evidence" value="ECO:0007669"/>
    <property type="project" value="InterPro"/>
</dbReference>
<evidence type="ECO:0000313" key="2">
    <source>
        <dbReference type="Ensembl" id="ENSOSIP00000029984.1"/>
    </source>
</evidence>
<dbReference type="Ensembl" id="ENSOSIT00000031602.1">
    <property type="protein sequence ID" value="ENSOSIP00000029984.1"/>
    <property type="gene ID" value="ENSOSIG00000015509.1"/>
</dbReference>
<dbReference type="InterPro" id="IPR036388">
    <property type="entry name" value="WH-like_DNA-bd_sf"/>
</dbReference>
<name>A0A8C8DU80_9TELE</name>
<dbReference type="AlphaFoldDB" id="A0A8C8DU80"/>
<dbReference type="GO" id="GO:0015074">
    <property type="term" value="P:DNA integration"/>
    <property type="evidence" value="ECO:0007669"/>
    <property type="project" value="InterPro"/>
</dbReference>
<dbReference type="Proteomes" id="UP000694383">
    <property type="component" value="Unplaced"/>
</dbReference>
<accession>A0A8C8DU80</accession>
<dbReference type="Pfam" id="PF01498">
    <property type="entry name" value="HTH_Tnp_Tc3_2"/>
    <property type="match status" value="1"/>
</dbReference>
<reference evidence="2" key="2">
    <citation type="submission" date="2025-09" db="UniProtKB">
        <authorList>
            <consortium name="Ensembl"/>
        </authorList>
    </citation>
    <scope>IDENTIFICATION</scope>
</reference>
<evidence type="ECO:0000313" key="3">
    <source>
        <dbReference type="Proteomes" id="UP000694383"/>
    </source>
</evidence>
<sequence>KGRSDRTSGPHLLRISKQLEVPVSTVAHISQKFKTHGTVLNCVQRSGLHGRQPRRTPLLKGNHQKARLEFTKMRLSSVWGCFAASATGGLEVVKVK</sequence>
<proteinExistence type="predicted"/>
<dbReference type="GO" id="GO:0003677">
    <property type="term" value="F:DNA binding"/>
    <property type="evidence" value="ECO:0007669"/>
    <property type="project" value="InterPro"/>
</dbReference>
<reference evidence="2" key="1">
    <citation type="submission" date="2025-08" db="UniProtKB">
        <authorList>
            <consortium name="Ensembl"/>
        </authorList>
    </citation>
    <scope>IDENTIFICATION</scope>
</reference>
<protein>
    <recommendedName>
        <fullName evidence="1">Transposase Tc1-like domain-containing protein</fullName>
    </recommendedName>
</protein>
<dbReference type="InterPro" id="IPR002492">
    <property type="entry name" value="Transposase_Tc1-like"/>
</dbReference>
<keyword evidence="3" id="KW-1185">Reference proteome</keyword>
<feature type="domain" description="Transposase Tc1-like" evidence="1">
    <location>
        <begin position="35"/>
        <end position="74"/>
    </location>
</feature>
<evidence type="ECO:0000259" key="1">
    <source>
        <dbReference type="Pfam" id="PF01498"/>
    </source>
</evidence>
<organism evidence="2 3">
    <name type="scientific">Oryzias sinensis</name>
    <name type="common">Chinese medaka</name>
    <dbReference type="NCBI Taxonomy" id="183150"/>
    <lineage>
        <taxon>Eukaryota</taxon>
        <taxon>Metazoa</taxon>
        <taxon>Chordata</taxon>
        <taxon>Craniata</taxon>
        <taxon>Vertebrata</taxon>
        <taxon>Euteleostomi</taxon>
        <taxon>Actinopterygii</taxon>
        <taxon>Neopterygii</taxon>
        <taxon>Teleostei</taxon>
        <taxon>Neoteleostei</taxon>
        <taxon>Acanthomorphata</taxon>
        <taxon>Ovalentaria</taxon>
        <taxon>Atherinomorphae</taxon>
        <taxon>Beloniformes</taxon>
        <taxon>Adrianichthyidae</taxon>
        <taxon>Oryziinae</taxon>
        <taxon>Oryzias</taxon>
    </lineage>
</organism>